<dbReference type="Gene3D" id="1.20.1250.20">
    <property type="entry name" value="MFS general substrate transporter like domains"/>
    <property type="match status" value="1"/>
</dbReference>
<evidence type="ECO:0000313" key="3">
    <source>
        <dbReference type="EMBL" id="UPM42668.1"/>
    </source>
</evidence>
<evidence type="ECO:0000256" key="1">
    <source>
        <dbReference type="SAM" id="Phobius"/>
    </source>
</evidence>
<keyword evidence="4" id="KW-1185">Reference proteome</keyword>
<dbReference type="GeneID" id="71928779"/>
<gene>
    <name evidence="3" type="ORF">MW046_11990</name>
</gene>
<dbReference type="InterPro" id="IPR011701">
    <property type="entry name" value="MFS"/>
</dbReference>
<evidence type="ECO:0000259" key="2">
    <source>
        <dbReference type="PROSITE" id="PS50850"/>
    </source>
</evidence>
<dbReference type="EMBL" id="CP096019">
    <property type="protein sequence ID" value="UPM42668.1"/>
    <property type="molecule type" value="Genomic_DNA"/>
</dbReference>
<dbReference type="AlphaFoldDB" id="A0A8U0A2L0"/>
<dbReference type="Pfam" id="PF07690">
    <property type="entry name" value="MFS_1"/>
    <property type="match status" value="1"/>
</dbReference>
<evidence type="ECO:0000313" key="4">
    <source>
        <dbReference type="Proteomes" id="UP000831768"/>
    </source>
</evidence>
<dbReference type="PANTHER" id="PTHR43129:SF1">
    <property type="entry name" value="FOSMIDOMYCIN RESISTANCE PROTEIN"/>
    <property type="match status" value="1"/>
</dbReference>
<dbReference type="RefSeq" id="WP_247993339.1">
    <property type="nucleotide sequence ID" value="NZ_CP096019.1"/>
</dbReference>
<dbReference type="SUPFAM" id="SSF103473">
    <property type="entry name" value="MFS general substrate transporter"/>
    <property type="match status" value="1"/>
</dbReference>
<accession>A0A8U0A2L0</accession>
<dbReference type="Proteomes" id="UP000831768">
    <property type="component" value="Chromosome"/>
</dbReference>
<organism evidence="3 4">
    <name type="scientific">Halocatena salina</name>
    <dbReference type="NCBI Taxonomy" id="2934340"/>
    <lineage>
        <taxon>Archaea</taxon>
        <taxon>Methanobacteriati</taxon>
        <taxon>Methanobacteriota</taxon>
        <taxon>Stenosarchaea group</taxon>
        <taxon>Halobacteria</taxon>
        <taxon>Halobacteriales</taxon>
        <taxon>Natronomonadaceae</taxon>
        <taxon>Halocatena</taxon>
    </lineage>
</organism>
<dbReference type="GO" id="GO:0022857">
    <property type="term" value="F:transmembrane transporter activity"/>
    <property type="evidence" value="ECO:0007669"/>
    <property type="project" value="InterPro"/>
</dbReference>
<feature type="transmembrane region" description="Helical" evidence="1">
    <location>
        <begin position="7"/>
        <end position="30"/>
    </location>
</feature>
<dbReference type="GO" id="GO:0005886">
    <property type="term" value="C:plasma membrane"/>
    <property type="evidence" value="ECO:0007669"/>
    <property type="project" value="TreeGrafter"/>
</dbReference>
<dbReference type="KEGG" id="haad:MW046_11990"/>
<proteinExistence type="predicted"/>
<feature type="transmembrane region" description="Helical" evidence="1">
    <location>
        <begin position="338"/>
        <end position="357"/>
    </location>
</feature>
<name>A0A8U0A2L0_9EURY</name>
<feature type="transmembrane region" description="Helical" evidence="1">
    <location>
        <begin position="42"/>
        <end position="62"/>
    </location>
</feature>
<dbReference type="PANTHER" id="PTHR43129">
    <property type="entry name" value="FOSMIDOMYCIN RESISTANCE PROTEIN"/>
    <property type="match status" value="1"/>
</dbReference>
<feature type="transmembrane region" description="Helical" evidence="1">
    <location>
        <begin position="378"/>
        <end position="400"/>
    </location>
</feature>
<feature type="transmembrane region" description="Helical" evidence="1">
    <location>
        <begin position="313"/>
        <end position="332"/>
    </location>
</feature>
<dbReference type="PROSITE" id="PS50850">
    <property type="entry name" value="MFS"/>
    <property type="match status" value="1"/>
</dbReference>
<feature type="transmembrane region" description="Helical" evidence="1">
    <location>
        <begin position="151"/>
        <end position="176"/>
    </location>
</feature>
<feature type="transmembrane region" description="Helical" evidence="1">
    <location>
        <begin position="182"/>
        <end position="201"/>
    </location>
</feature>
<feature type="domain" description="Major facilitator superfamily (MFS) profile" evidence="2">
    <location>
        <begin position="8"/>
        <end position="431"/>
    </location>
</feature>
<dbReference type="InterPro" id="IPR020846">
    <property type="entry name" value="MFS_dom"/>
</dbReference>
<feature type="transmembrane region" description="Helical" evidence="1">
    <location>
        <begin position="115"/>
        <end position="139"/>
    </location>
</feature>
<protein>
    <submittedName>
        <fullName evidence="3">MFS transporter</fullName>
    </submittedName>
</protein>
<reference evidence="3" key="1">
    <citation type="submission" date="2022-04" db="EMBL/GenBank/DDBJ databases">
        <title>Halocatena sp. nov., isolated from a salt lake.</title>
        <authorList>
            <person name="Cui H.-L."/>
        </authorList>
    </citation>
    <scope>NUCLEOTIDE SEQUENCE</scope>
    <source>
        <strain evidence="3">AD-1</strain>
    </source>
</reference>
<keyword evidence="1" id="KW-0812">Transmembrane</keyword>
<keyword evidence="1" id="KW-1133">Transmembrane helix</keyword>
<feature type="transmembrane region" description="Helical" evidence="1">
    <location>
        <begin position="406"/>
        <end position="427"/>
    </location>
</feature>
<keyword evidence="1" id="KW-0472">Membrane</keyword>
<feature type="transmembrane region" description="Helical" evidence="1">
    <location>
        <begin position="74"/>
        <end position="95"/>
    </location>
</feature>
<feature type="transmembrane region" description="Helical" evidence="1">
    <location>
        <begin position="237"/>
        <end position="257"/>
    </location>
</feature>
<sequence length="431" mass="44952">MNHNDRAITGLVMLGHSMVHIYEFVLPVFIPIWLVQFGTTEAIVGTVVGIGTALFGIGAPLAGVLTDRRGSKPLILASLFGMGGSFVLLGLSGTITGLVGLGQITAFGSQMSAEILVVTIALVVWGIAASLYHPAGLSLITRGVHERGTAFAYHGTAGNVGTAVGPFLATVLLFFLGDEWRVVALILALPALVGVAVALRIDVNEMAAVSPATDGGTNPEKTPGIASFSEFVTQSRALLVGAFLVVFCLMMLSGLYYRGILTFLPAVLGEIDTIAPVKFYGRTIEPSNYLYTGLLTAGVGGQYVGGKLTDRMPLELGLVGGYGALVLLALLFRPVVAIGIAPILVLLAALGFCLFFVQPFYQATVAKYTPASLRGLSYGYTYLGVFGVGALGTPLAGVALTYFPPWALFVILAGIAVVASGLGLFLYRRNG</sequence>
<dbReference type="InterPro" id="IPR036259">
    <property type="entry name" value="MFS_trans_sf"/>
</dbReference>
<feature type="transmembrane region" description="Helical" evidence="1">
    <location>
        <begin position="289"/>
        <end position="306"/>
    </location>
</feature>